<dbReference type="InterPro" id="IPR000192">
    <property type="entry name" value="Aminotrans_V_dom"/>
</dbReference>
<keyword evidence="1" id="KW-0663">Pyridoxal phosphate</keyword>
<dbReference type="AlphaFoldDB" id="A0AAD9SEL3"/>
<dbReference type="InterPro" id="IPR015424">
    <property type="entry name" value="PyrdxlP-dep_Trfase"/>
</dbReference>
<dbReference type="Pfam" id="PF00266">
    <property type="entry name" value="Aminotran_5"/>
    <property type="match status" value="1"/>
</dbReference>
<evidence type="ECO:0000259" key="2">
    <source>
        <dbReference type="Pfam" id="PF00266"/>
    </source>
</evidence>
<dbReference type="Proteomes" id="UP001265746">
    <property type="component" value="Unassembled WGS sequence"/>
</dbReference>
<sequence>MADRRRTSFGHDMLQKHFLLDEKYNNLNHGAFGSTPKSVRDAMRRFQDASEAAPDRYIRYEYPGLLDESRTAAASYLNVPVDELVIVANVSTAVNAVLRNLVFQEGDIIVYLDITYGAVLKTIDYIVETTPAEAVKVDFTLPCSEDDILAAFRDTILAQRGRARLAIFDTIASLPSVRLPFEKMASIARENGVMTFVDAAHGMGHLPLDIKSLDPDFLSSNCHKWLYTPRGSAIFYVPMRNQRLMRSSLPTSHYFESRPRPGVIPKPNPLPPSNKSNFALQFEFVGTVDNASLLCIQAALEFRRAVCGGEAAIMEYCWDLARRGGLAAAKILGTEVMDNEDRTLTRQCSMVMVRLPIEVASAEKGTPGLPIEQASGVQAWICETLVTKYNTFIAIIWYQGRWWARFSAQIYLDESDFVWGAKVLKEICKIVMTEGIAGTNKSKDD</sequence>
<name>A0AAD9SEL3_PHOAM</name>
<comment type="caution">
    <text evidence="3">The sequence shown here is derived from an EMBL/GenBank/DDBJ whole genome shotgun (WGS) entry which is preliminary data.</text>
</comment>
<protein>
    <recommendedName>
        <fullName evidence="2">Aminotransferase class V domain-containing protein</fullName>
    </recommendedName>
</protein>
<evidence type="ECO:0000256" key="1">
    <source>
        <dbReference type="ARBA" id="ARBA00022898"/>
    </source>
</evidence>
<evidence type="ECO:0000313" key="4">
    <source>
        <dbReference type="Proteomes" id="UP001265746"/>
    </source>
</evidence>
<dbReference type="InterPro" id="IPR015421">
    <property type="entry name" value="PyrdxlP-dep_Trfase_major"/>
</dbReference>
<dbReference type="EMBL" id="JAUJFL010000004">
    <property type="protein sequence ID" value="KAK2605418.1"/>
    <property type="molecule type" value="Genomic_DNA"/>
</dbReference>
<proteinExistence type="predicted"/>
<accession>A0AAD9SEL3</accession>
<dbReference type="PANTHER" id="PTHR43092">
    <property type="entry name" value="L-CYSTEINE DESULFHYDRASE"/>
    <property type="match status" value="1"/>
</dbReference>
<dbReference type="SUPFAM" id="SSF53383">
    <property type="entry name" value="PLP-dependent transferases"/>
    <property type="match status" value="1"/>
</dbReference>
<gene>
    <name evidence="3" type="ORF">N8I77_008255</name>
</gene>
<organism evidence="3 4">
    <name type="scientific">Phomopsis amygdali</name>
    <name type="common">Fusicoccum amygdali</name>
    <dbReference type="NCBI Taxonomy" id="1214568"/>
    <lineage>
        <taxon>Eukaryota</taxon>
        <taxon>Fungi</taxon>
        <taxon>Dikarya</taxon>
        <taxon>Ascomycota</taxon>
        <taxon>Pezizomycotina</taxon>
        <taxon>Sordariomycetes</taxon>
        <taxon>Sordariomycetidae</taxon>
        <taxon>Diaporthales</taxon>
        <taxon>Diaporthaceae</taxon>
        <taxon>Diaporthe</taxon>
    </lineage>
</organism>
<dbReference type="Gene3D" id="3.90.1150.10">
    <property type="entry name" value="Aspartate Aminotransferase, domain 1"/>
    <property type="match status" value="1"/>
</dbReference>
<dbReference type="Gene3D" id="3.40.640.10">
    <property type="entry name" value="Type I PLP-dependent aspartate aminotransferase-like (Major domain)"/>
    <property type="match status" value="1"/>
</dbReference>
<keyword evidence="4" id="KW-1185">Reference proteome</keyword>
<evidence type="ECO:0000313" key="3">
    <source>
        <dbReference type="EMBL" id="KAK2605418.1"/>
    </source>
</evidence>
<dbReference type="InterPro" id="IPR015422">
    <property type="entry name" value="PyrdxlP-dep_Trfase_small"/>
</dbReference>
<dbReference type="PANTHER" id="PTHR43092:SF2">
    <property type="entry name" value="HERCYNYLCYSTEINE SULFOXIDE LYASE"/>
    <property type="match status" value="1"/>
</dbReference>
<reference evidence="3" key="1">
    <citation type="submission" date="2023-06" db="EMBL/GenBank/DDBJ databases">
        <authorList>
            <person name="Noh H."/>
        </authorList>
    </citation>
    <scope>NUCLEOTIDE SEQUENCE</scope>
    <source>
        <strain evidence="3">DUCC20226</strain>
    </source>
</reference>
<feature type="domain" description="Aminotransferase class V" evidence="2">
    <location>
        <begin position="34"/>
        <end position="256"/>
    </location>
</feature>